<dbReference type="STRING" id="1121919.SAMN02745975_01058"/>
<dbReference type="SUPFAM" id="SSF141986">
    <property type="entry name" value="LD-carboxypeptidase A C-terminal domain-like"/>
    <property type="match status" value="1"/>
</dbReference>
<keyword evidence="10" id="KW-1185">Reference proteome</keyword>
<dbReference type="OrthoDB" id="9807329at2"/>
<evidence type="ECO:0000259" key="8">
    <source>
        <dbReference type="Pfam" id="PF17676"/>
    </source>
</evidence>
<evidence type="ECO:0000313" key="10">
    <source>
        <dbReference type="Proteomes" id="UP000184536"/>
    </source>
</evidence>
<dbReference type="CDD" id="cd07025">
    <property type="entry name" value="Peptidase_S66"/>
    <property type="match status" value="1"/>
</dbReference>
<name>A0A1M6FQZ6_9FIRM</name>
<dbReference type="InterPro" id="IPR040921">
    <property type="entry name" value="Peptidase_S66C"/>
</dbReference>
<keyword evidence="3" id="KW-0645">Protease</keyword>
<feature type="active site" description="Nucleophile" evidence="6">
    <location>
        <position position="109"/>
    </location>
</feature>
<feature type="domain" description="LD-carboxypeptidase C-terminal" evidence="8">
    <location>
        <begin position="178"/>
        <end position="293"/>
    </location>
</feature>
<gene>
    <name evidence="9" type="ORF">SAMN02745975_01058</name>
</gene>
<evidence type="ECO:0000256" key="6">
    <source>
        <dbReference type="PIRSR" id="PIRSR028757-1"/>
    </source>
</evidence>
<dbReference type="RefSeq" id="WP_110940319.1">
    <property type="nucleotide sequence ID" value="NZ_FQZV01000012.1"/>
</dbReference>
<dbReference type="SUPFAM" id="SSF52317">
    <property type="entry name" value="Class I glutamine amidotransferase-like"/>
    <property type="match status" value="1"/>
</dbReference>
<evidence type="ECO:0000259" key="7">
    <source>
        <dbReference type="Pfam" id="PF02016"/>
    </source>
</evidence>
<reference evidence="10" key="1">
    <citation type="submission" date="2016-11" db="EMBL/GenBank/DDBJ databases">
        <authorList>
            <person name="Varghese N."/>
            <person name="Submissions S."/>
        </authorList>
    </citation>
    <scope>NUCLEOTIDE SEQUENCE [LARGE SCALE GENOMIC DNA]</scope>
    <source>
        <strain evidence="10">DSM 17957</strain>
    </source>
</reference>
<dbReference type="AlphaFoldDB" id="A0A1M6FQZ6"/>
<evidence type="ECO:0000256" key="4">
    <source>
        <dbReference type="ARBA" id="ARBA00022801"/>
    </source>
</evidence>
<evidence type="ECO:0000256" key="5">
    <source>
        <dbReference type="ARBA" id="ARBA00022825"/>
    </source>
</evidence>
<evidence type="ECO:0000256" key="3">
    <source>
        <dbReference type="ARBA" id="ARBA00022670"/>
    </source>
</evidence>
<keyword evidence="4" id="KW-0378">Hydrolase</keyword>
<sequence>MLKGKALKFGDTIGVVAPASPTTEEKVRLAQEQLEALGFKVKMGKSCYGRHGYLSGKDAYRAEDMNQMFQDPSVDGIMCLRGGYGTPKILNLLDYDLIHSNPKVFIGYSDITAIHTAINQKSGLITIHGPMAASDLAGGIDSFSKESLLKAIMESVPMGDIENPKGVEVQCFFEGKAQGQMIGGNLALIAATMGTPYEIDTKGKILFLEDIGEEPYRVDRMLTQLALAGKLEDAAGIVLGDWNDCEPENPEESLSLMEVFEEIILPYQKPTVLNYKIGHCTPKITVPIGAAAVLDADQKKLIITEAAVC</sequence>
<evidence type="ECO:0000256" key="1">
    <source>
        <dbReference type="ARBA" id="ARBA00010233"/>
    </source>
</evidence>
<comment type="similarity">
    <text evidence="1">Belongs to the peptidase S66 family.</text>
</comment>
<feature type="domain" description="LD-carboxypeptidase N-terminal" evidence="7">
    <location>
        <begin position="13"/>
        <end position="129"/>
    </location>
</feature>
<dbReference type="Pfam" id="PF02016">
    <property type="entry name" value="Peptidase_S66"/>
    <property type="match status" value="1"/>
</dbReference>
<feature type="active site" description="Charge relay system" evidence="6">
    <location>
        <position position="279"/>
    </location>
</feature>
<evidence type="ECO:0000313" key="9">
    <source>
        <dbReference type="EMBL" id="SHJ00096.1"/>
    </source>
</evidence>
<dbReference type="Gene3D" id="3.50.30.60">
    <property type="entry name" value="LD-carboxypeptidase A C-terminal domain-like"/>
    <property type="match status" value="1"/>
</dbReference>
<dbReference type="GO" id="GO:0008236">
    <property type="term" value="F:serine-type peptidase activity"/>
    <property type="evidence" value="ECO:0007669"/>
    <property type="project" value="UniProtKB-KW"/>
</dbReference>
<dbReference type="Proteomes" id="UP000184536">
    <property type="component" value="Unassembled WGS sequence"/>
</dbReference>
<organism evidence="9 10">
    <name type="scientific">Geosporobacter subterraneus DSM 17957</name>
    <dbReference type="NCBI Taxonomy" id="1121919"/>
    <lineage>
        <taxon>Bacteria</taxon>
        <taxon>Bacillati</taxon>
        <taxon>Bacillota</taxon>
        <taxon>Clostridia</taxon>
        <taxon>Peptostreptococcales</taxon>
        <taxon>Thermotaleaceae</taxon>
        <taxon>Geosporobacter</taxon>
    </lineage>
</organism>
<evidence type="ECO:0000256" key="2">
    <source>
        <dbReference type="ARBA" id="ARBA00022645"/>
    </source>
</evidence>
<dbReference type="PIRSF" id="PIRSF028757">
    <property type="entry name" value="LD-carboxypeptidase"/>
    <property type="match status" value="1"/>
</dbReference>
<dbReference type="InterPro" id="IPR029062">
    <property type="entry name" value="Class_I_gatase-like"/>
</dbReference>
<dbReference type="InterPro" id="IPR027478">
    <property type="entry name" value="LdcA_N"/>
</dbReference>
<dbReference type="Pfam" id="PF17676">
    <property type="entry name" value="Peptidase_S66C"/>
    <property type="match status" value="1"/>
</dbReference>
<dbReference type="InterPro" id="IPR003507">
    <property type="entry name" value="S66_fam"/>
</dbReference>
<protein>
    <submittedName>
        <fullName evidence="9">Muramoyltetrapeptide carboxypeptidase</fullName>
    </submittedName>
</protein>
<dbReference type="EMBL" id="FQZV01000012">
    <property type="protein sequence ID" value="SHJ00096.1"/>
    <property type="molecule type" value="Genomic_DNA"/>
</dbReference>
<accession>A0A1M6FQZ6</accession>
<keyword evidence="5" id="KW-0720">Serine protease</keyword>
<proteinExistence type="inferred from homology"/>
<dbReference type="PANTHER" id="PTHR30237">
    <property type="entry name" value="MURAMOYLTETRAPEPTIDE CARBOXYPEPTIDASE"/>
    <property type="match status" value="1"/>
</dbReference>
<dbReference type="PANTHER" id="PTHR30237:SF2">
    <property type="entry name" value="MUREIN TETRAPEPTIDE CARBOXYPEPTIDASE"/>
    <property type="match status" value="1"/>
</dbReference>
<dbReference type="InterPro" id="IPR027461">
    <property type="entry name" value="Carboxypeptidase_A_C_sf"/>
</dbReference>
<dbReference type="GO" id="GO:0006508">
    <property type="term" value="P:proteolysis"/>
    <property type="evidence" value="ECO:0007669"/>
    <property type="project" value="UniProtKB-KW"/>
</dbReference>
<dbReference type="Gene3D" id="3.40.50.10740">
    <property type="entry name" value="Class I glutamine amidotransferase-like"/>
    <property type="match status" value="1"/>
</dbReference>
<keyword evidence="2 9" id="KW-0121">Carboxypeptidase</keyword>
<dbReference type="GO" id="GO:0004180">
    <property type="term" value="F:carboxypeptidase activity"/>
    <property type="evidence" value="ECO:0007669"/>
    <property type="project" value="UniProtKB-KW"/>
</dbReference>
<feature type="active site" description="Charge relay system" evidence="6">
    <location>
        <position position="209"/>
    </location>
</feature>
<dbReference type="InterPro" id="IPR040449">
    <property type="entry name" value="Peptidase_S66_N"/>
</dbReference>